<dbReference type="Proteomes" id="UP001607302">
    <property type="component" value="Unassembled WGS sequence"/>
</dbReference>
<keyword evidence="2" id="KW-1185">Reference proteome</keyword>
<name>A0ABD2B1Q4_VESSQ</name>
<evidence type="ECO:0000313" key="2">
    <source>
        <dbReference type="Proteomes" id="UP001607302"/>
    </source>
</evidence>
<dbReference type="AlphaFoldDB" id="A0ABD2B1Q4"/>
<organism evidence="1 2">
    <name type="scientific">Vespula squamosa</name>
    <name type="common">Southern yellow jacket</name>
    <name type="synonym">Wasp</name>
    <dbReference type="NCBI Taxonomy" id="30214"/>
    <lineage>
        <taxon>Eukaryota</taxon>
        <taxon>Metazoa</taxon>
        <taxon>Ecdysozoa</taxon>
        <taxon>Arthropoda</taxon>
        <taxon>Hexapoda</taxon>
        <taxon>Insecta</taxon>
        <taxon>Pterygota</taxon>
        <taxon>Neoptera</taxon>
        <taxon>Endopterygota</taxon>
        <taxon>Hymenoptera</taxon>
        <taxon>Apocrita</taxon>
        <taxon>Aculeata</taxon>
        <taxon>Vespoidea</taxon>
        <taxon>Vespidae</taxon>
        <taxon>Vespinae</taxon>
        <taxon>Vespula</taxon>
    </lineage>
</organism>
<gene>
    <name evidence="1" type="ORF">V1478_006922</name>
</gene>
<evidence type="ECO:0000313" key="1">
    <source>
        <dbReference type="EMBL" id="KAL2726644.1"/>
    </source>
</evidence>
<accession>A0ABD2B1Q4</accession>
<proteinExistence type="predicted"/>
<dbReference type="EMBL" id="JAUDFV010000133">
    <property type="protein sequence ID" value="KAL2726644.1"/>
    <property type="molecule type" value="Genomic_DNA"/>
</dbReference>
<comment type="caution">
    <text evidence="1">The sequence shown here is derived from an EMBL/GenBank/DDBJ whole genome shotgun (WGS) entry which is preliminary data.</text>
</comment>
<protein>
    <submittedName>
        <fullName evidence="1">Uncharacterized protein</fullName>
    </submittedName>
</protein>
<reference evidence="1 2" key="1">
    <citation type="journal article" date="2024" name="Ann. Entomol. Soc. Am.">
        <title>Genomic analyses of the southern and eastern yellowjacket wasps (Hymenoptera: Vespidae) reveal evolutionary signatures of social life.</title>
        <authorList>
            <person name="Catto M.A."/>
            <person name="Caine P.B."/>
            <person name="Orr S.E."/>
            <person name="Hunt B.G."/>
            <person name="Goodisman M.A.D."/>
        </authorList>
    </citation>
    <scope>NUCLEOTIDE SEQUENCE [LARGE SCALE GENOMIC DNA]</scope>
    <source>
        <strain evidence="1">233</strain>
        <tissue evidence="1">Head and thorax</tissue>
    </source>
</reference>
<sequence>MDHFVNEGFRFLRVFKESFYLIKGFLFSCSDKIEGYRRMFWLAYALVFSLMGAIKSKLGSDVLNVLAPVEFNLGSRRICRKSTTGCAQVVIEALRRCDSSAKCKSVPEYAVTLGAAILAFET</sequence>